<dbReference type="PANTHER" id="PTHR11963:SF20">
    <property type="entry name" value="PEPTIDASE B"/>
    <property type="match status" value="1"/>
</dbReference>
<keyword evidence="2 7" id="KW-0031">Aminopeptidase</keyword>
<evidence type="ECO:0000256" key="3">
    <source>
        <dbReference type="ARBA" id="ARBA00022670"/>
    </source>
</evidence>
<dbReference type="Pfam" id="PF00883">
    <property type="entry name" value="Peptidase_M17"/>
    <property type="match status" value="1"/>
</dbReference>
<evidence type="ECO:0000256" key="5">
    <source>
        <dbReference type="ARBA" id="ARBA00023211"/>
    </source>
</evidence>
<dbReference type="SUPFAM" id="SSF53187">
    <property type="entry name" value="Zn-dependent exopeptidases"/>
    <property type="match status" value="1"/>
</dbReference>
<feature type="domain" description="Cytosol aminopeptidase" evidence="6">
    <location>
        <begin position="307"/>
        <end position="314"/>
    </location>
</feature>
<comment type="caution">
    <text evidence="7">The sequence shown here is derived from an EMBL/GenBank/DDBJ whole genome shotgun (WGS) entry which is preliminary data.</text>
</comment>
<keyword evidence="5" id="KW-0464">Manganese</keyword>
<dbReference type="eggNOG" id="COG0260">
    <property type="taxonomic scope" value="Bacteria"/>
</dbReference>
<dbReference type="PROSITE" id="PS00631">
    <property type="entry name" value="CYTOSOL_AP"/>
    <property type="match status" value="1"/>
</dbReference>
<dbReference type="GO" id="GO:0030145">
    <property type="term" value="F:manganese ion binding"/>
    <property type="evidence" value="ECO:0007669"/>
    <property type="project" value="InterPro"/>
</dbReference>
<keyword evidence="3" id="KW-0645">Protease</keyword>
<dbReference type="InterPro" id="IPR000819">
    <property type="entry name" value="Peptidase_M17_C"/>
</dbReference>
<gene>
    <name evidence="7" type="ORF">M2A_1825</name>
</gene>
<accession>A0A081BBA8</accession>
<dbReference type="Proteomes" id="UP000028702">
    <property type="component" value="Unassembled WGS sequence"/>
</dbReference>
<dbReference type="EMBL" id="BBIO01000008">
    <property type="protein sequence ID" value="GAK45326.1"/>
    <property type="molecule type" value="Genomic_DNA"/>
</dbReference>
<keyword evidence="8" id="KW-1185">Reference proteome</keyword>
<reference evidence="7 8" key="1">
    <citation type="submission" date="2014-07" db="EMBL/GenBank/DDBJ databases">
        <title>Tepidicaulis marinum gen. nov., sp. nov., a novel marine bacterium denitrifying nitrate to nitrous oxide strictly under microaerobic conditions.</title>
        <authorList>
            <person name="Takeuchi M."/>
            <person name="Yamagishi T."/>
            <person name="Kamagata Y."/>
            <person name="Oshima K."/>
            <person name="Hattori M."/>
            <person name="Katayama T."/>
            <person name="Hanada S."/>
            <person name="Tamaki H."/>
            <person name="Marumo K."/>
            <person name="Maeda H."/>
            <person name="Nedachi M."/>
            <person name="Iwasaki W."/>
            <person name="Suwa Y."/>
            <person name="Sakata S."/>
        </authorList>
    </citation>
    <scope>NUCLEOTIDE SEQUENCE [LARGE SCALE GENOMIC DNA]</scope>
    <source>
        <strain evidence="7 8">MA2</strain>
    </source>
</reference>
<dbReference type="InterPro" id="IPR048816">
    <property type="entry name" value="Peptidase_M17_N_1"/>
</dbReference>
<sequence>MRDLLISESENKAIPVWALKKADLETWKGEHAGARAHWAETQRFEAEEGRVLMLPADDGGIAGVLLGLGDGGDPFAFGALTQALPLGDYRICEFSGADPYLAALSWVLGAYRFTRYAGKVKEFPRLVLPEGVKKADVLRDAGAVFLVRDLVNTPAGDLGPAELEEAARQLAKAHGAKIDVITGDALLGANYPMVHAVGRAAGAGAEPRLIDIRWGNPEGRKVTLVGKGVCFDTGGLNLKPGNSMGLMKKDMGGAAHVLALGQMIMERGLDICLRILVPAVENAVAGNAFRPGDVLQSRKGLTVEIGNTDAEGRLILADALAEADGEAPELLIDMATLTGAARVALGPDLPPYYTKDEAFAGELQALAKAHADPMWRLPLWGPYDKWLDSQIADVNHITENGFAGSVTAALFLSRFVEKAKTYVHFDIYAWNPAAKPGRPLGGAAQTIRALDRYIARHFG</sequence>
<dbReference type="STRING" id="1333998.M2A_1825"/>
<dbReference type="CDD" id="cd00433">
    <property type="entry name" value="Peptidase_M17"/>
    <property type="match status" value="1"/>
</dbReference>
<dbReference type="Gene3D" id="3.40.630.10">
    <property type="entry name" value="Zn peptidases"/>
    <property type="match status" value="1"/>
</dbReference>
<dbReference type="GO" id="GO:0005737">
    <property type="term" value="C:cytoplasm"/>
    <property type="evidence" value="ECO:0007669"/>
    <property type="project" value="InterPro"/>
</dbReference>
<dbReference type="InterPro" id="IPR011356">
    <property type="entry name" value="Leucine_aapep/pepB"/>
</dbReference>
<dbReference type="InterPro" id="IPR043472">
    <property type="entry name" value="Macro_dom-like"/>
</dbReference>
<evidence type="ECO:0000313" key="7">
    <source>
        <dbReference type="EMBL" id="GAK45326.1"/>
    </source>
</evidence>
<keyword evidence="4" id="KW-0378">Hydrolase</keyword>
<dbReference type="AlphaFoldDB" id="A0A081BBA8"/>
<evidence type="ECO:0000259" key="6">
    <source>
        <dbReference type="PROSITE" id="PS00631"/>
    </source>
</evidence>
<evidence type="ECO:0000256" key="1">
    <source>
        <dbReference type="ARBA" id="ARBA00009528"/>
    </source>
</evidence>
<dbReference type="PANTHER" id="PTHR11963">
    <property type="entry name" value="LEUCINE AMINOPEPTIDASE-RELATED"/>
    <property type="match status" value="1"/>
</dbReference>
<proteinExistence type="inferred from homology"/>
<evidence type="ECO:0000256" key="4">
    <source>
        <dbReference type="ARBA" id="ARBA00022801"/>
    </source>
</evidence>
<dbReference type="Pfam" id="PF21337">
    <property type="entry name" value="Peptidase_M17_N_1"/>
    <property type="match status" value="1"/>
</dbReference>
<protein>
    <submittedName>
        <fullName evidence="7">Leucyl aminopeptidase</fullName>
    </submittedName>
</protein>
<comment type="similarity">
    <text evidence="1">Belongs to the peptidase M17 family.</text>
</comment>
<dbReference type="PRINTS" id="PR00481">
    <property type="entry name" value="LAMNOPPTDASE"/>
</dbReference>
<name>A0A081BBA8_9HYPH</name>
<evidence type="ECO:0000256" key="2">
    <source>
        <dbReference type="ARBA" id="ARBA00022438"/>
    </source>
</evidence>
<dbReference type="Gene3D" id="3.40.220.10">
    <property type="entry name" value="Leucine Aminopeptidase, subunit E, domain 1"/>
    <property type="match status" value="1"/>
</dbReference>
<dbReference type="GO" id="GO:0006508">
    <property type="term" value="P:proteolysis"/>
    <property type="evidence" value="ECO:0007669"/>
    <property type="project" value="UniProtKB-KW"/>
</dbReference>
<organism evidence="7 8">
    <name type="scientific">Tepidicaulis marinus</name>
    <dbReference type="NCBI Taxonomy" id="1333998"/>
    <lineage>
        <taxon>Bacteria</taxon>
        <taxon>Pseudomonadati</taxon>
        <taxon>Pseudomonadota</taxon>
        <taxon>Alphaproteobacteria</taxon>
        <taxon>Hyphomicrobiales</taxon>
        <taxon>Parvibaculaceae</taxon>
        <taxon>Tepidicaulis</taxon>
    </lineage>
</organism>
<evidence type="ECO:0000313" key="8">
    <source>
        <dbReference type="Proteomes" id="UP000028702"/>
    </source>
</evidence>
<dbReference type="GO" id="GO:0070006">
    <property type="term" value="F:metalloaminopeptidase activity"/>
    <property type="evidence" value="ECO:0007669"/>
    <property type="project" value="InterPro"/>
</dbReference>